<comment type="caution">
    <text evidence="3">The sequence shown here is derived from an EMBL/GenBank/DDBJ whole genome shotgun (WGS) entry which is preliminary data.</text>
</comment>
<proteinExistence type="predicted"/>
<dbReference type="EMBL" id="PIET01001771">
    <property type="protein sequence ID" value="PLM48746.1"/>
    <property type="molecule type" value="Genomic_DNA"/>
</dbReference>
<organism evidence="3 5">
    <name type="scientific">Klebsiella michiganensis</name>
    <dbReference type="NCBI Taxonomy" id="1134687"/>
    <lineage>
        <taxon>Bacteria</taxon>
        <taxon>Pseudomonadati</taxon>
        <taxon>Pseudomonadota</taxon>
        <taxon>Gammaproteobacteria</taxon>
        <taxon>Enterobacterales</taxon>
        <taxon>Enterobacteriaceae</taxon>
        <taxon>Klebsiella/Raoultella group</taxon>
        <taxon>Klebsiella</taxon>
    </lineage>
</organism>
<name>A0A1Q8YZR4_9ENTR</name>
<gene>
    <name evidence="2" type="ORF">CWM85_34230</name>
    <name evidence="3" type="ORF">CWN49_30220</name>
</gene>
<reference evidence="4 5" key="2">
    <citation type="submission" date="2018-01" db="EMBL/GenBank/DDBJ databases">
        <title>Genomic study of Klebsiella pneumoniae.</title>
        <authorList>
            <person name="Yang Y."/>
            <person name="Bicalho R."/>
        </authorList>
    </citation>
    <scope>NUCLEOTIDE SEQUENCE [LARGE SCALE GENOMIC DNA]</scope>
    <source>
        <strain evidence="3 5">A10</strain>
        <strain evidence="2 4">A2</strain>
    </source>
</reference>
<dbReference type="EMBL" id="PIDR01001442">
    <property type="protein sequence ID" value="PLO62544.1"/>
    <property type="molecule type" value="Genomic_DNA"/>
</dbReference>
<evidence type="ECO:0000313" key="3">
    <source>
        <dbReference type="EMBL" id="PLO62544.1"/>
    </source>
</evidence>
<keyword evidence="1" id="KW-1133">Transmembrane helix</keyword>
<dbReference type="AlphaFoldDB" id="A0A1Q8YZR4"/>
<evidence type="ECO:0000313" key="2">
    <source>
        <dbReference type="EMBL" id="PLM48746.1"/>
    </source>
</evidence>
<protein>
    <submittedName>
        <fullName evidence="3">ABC transporter</fullName>
    </submittedName>
</protein>
<keyword evidence="1" id="KW-0812">Transmembrane</keyword>
<dbReference type="Proteomes" id="UP000234661">
    <property type="component" value="Unassembled WGS sequence"/>
</dbReference>
<evidence type="ECO:0000313" key="5">
    <source>
        <dbReference type="Proteomes" id="UP000234667"/>
    </source>
</evidence>
<feature type="transmembrane region" description="Helical" evidence="1">
    <location>
        <begin position="7"/>
        <end position="28"/>
    </location>
</feature>
<reference evidence="4 5" key="1">
    <citation type="submission" date="2017-11" db="EMBL/GenBank/DDBJ databases">
        <authorList>
            <person name="Han C.G."/>
        </authorList>
    </citation>
    <scope>NUCLEOTIDE SEQUENCE [LARGE SCALE GENOMIC DNA]</scope>
    <source>
        <strain evidence="3 5">A10</strain>
        <strain evidence="2 4">A2</strain>
    </source>
</reference>
<evidence type="ECO:0000256" key="1">
    <source>
        <dbReference type="SAM" id="Phobius"/>
    </source>
</evidence>
<sequence>MLHFKSFAVDILAVYVYTRIILRIIIFIN</sequence>
<accession>A0A1Q8YZR4</accession>
<dbReference type="Proteomes" id="UP000234667">
    <property type="component" value="Unassembled WGS sequence"/>
</dbReference>
<keyword evidence="1" id="KW-0472">Membrane</keyword>
<evidence type="ECO:0000313" key="4">
    <source>
        <dbReference type="Proteomes" id="UP000234661"/>
    </source>
</evidence>